<feature type="domain" description="Xaa-Pro dipeptidyl-peptidase-like" evidence="2">
    <location>
        <begin position="47"/>
        <end position="154"/>
    </location>
</feature>
<name>E3DRV4_HALPG</name>
<dbReference type="SUPFAM" id="SSF53474">
    <property type="entry name" value="alpha/beta-Hydrolases"/>
    <property type="match status" value="1"/>
</dbReference>
<keyword evidence="1" id="KW-0812">Transmembrane</keyword>
<proteinExistence type="predicted"/>
<dbReference type="KEGG" id="hpk:Hprae_2047"/>
<organism evidence="3 4">
    <name type="scientific">Halanaerobium praevalens (strain ATCC 33744 / DSM 2228 / GSL)</name>
    <dbReference type="NCBI Taxonomy" id="572479"/>
    <lineage>
        <taxon>Bacteria</taxon>
        <taxon>Bacillati</taxon>
        <taxon>Bacillota</taxon>
        <taxon>Clostridia</taxon>
        <taxon>Halanaerobiales</taxon>
        <taxon>Halanaerobiaceae</taxon>
        <taxon>Halanaerobium</taxon>
    </lineage>
</organism>
<feature type="transmembrane region" description="Helical" evidence="1">
    <location>
        <begin position="371"/>
        <end position="389"/>
    </location>
</feature>
<dbReference type="PANTHER" id="PTHR22946">
    <property type="entry name" value="DIENELACTONE HYDROLASE DOMAIN-CONTAINING PROTEIN-RELATED"/>
    <property type="match status" value="1"/>
</dbReference>
<dbReference type="PATRIC" id="fig|572479.3.peg.2085"/>
<dbReference type="RefSeq" id="WP_014554184.1">
    <property type="nucleotide sequence ID" value="NC_017455.1"/>
</dbReference>
<accession>E3DRV4</accession>
<dbReference type="InterPro" id="IPR029058">
    <property type="entry name" value="AB_hydrolase_fold"/>
</dbReference>
<dbReference type="GO" id="GO:0016787">
    <property type="term" value="F:hydrolase activity"/>
    <property type="evidence" value="ECO:0007669"/>
    <property type="project" value="InterPro"/>
</dbReference>
<feature type="transmembrane region" description="Helical" evidence="1">
    <location>
        <begin position="497"/>
        <end position="516"/>
    </location>
</feature>
<dbReference type="InterPro" id="IPR000383">
    <property type="entry name" value="Xaa-Pro-like_dom"/>
</dbReference>
<reference evidence="3 4" key="2">
    <citation type="journal article" date="2011" name="Stand. Genomic Sci.">
        <title>Complete genome sequence of the extremely halophilic Halanaerobium praevalens type strain (GSL).</title>
        <authorList>
            <person name="Ivanova N."/>
            <person name="Sikorski J."/>
            <person name="Chertkov O."/>
            <person name="Nolan M."/>
            <person name="Lucas S."/>
            <person name="Hammon N."/>
            <person name="Deshpande S."/>
            <person name="Cheng J.F."/>
            <person name="Tapia R."/>
            <person name="Han C."/>
            <person name="Goodwin L."/>
            <person name="Pitluck S."/>
            <person name="Huntemann M."/>
            <person name="Liolios K."/>
            <person name="Pagani I."/>
            <person name="Mavromatis K."/>
            <person name="Ovchinikova G."/>
            <person name="Pati A."/>
            <person name="Chen A."/>
            <person name="Palaniappan K."/>
            <person name="Land M."/>
            <person name="Hauser L."/>
            <person name="Brambilla E.M."/>
            <person name="Kannan K.P."/>
            <person name="Rohde M."/>
            <person name="Tindall B.J."/>
            <person name="Goker M."/>
            <person name="Detter J.C."/>
            <person name="Woyke T."/>
            <person name="Bristow J."/>
            <person name="Eisen J.A."/>
            <person name="Markowitz V."/>
            <person name="Hugenholtz P."/>
            <person name="Kyrpides N.C."/>
            <person name="Klenk H.P."/>
            <person name="Lapidus A."/>
        </authorList>
    </citation>
    <scope>NUCLEOTIDE SEQUENCE [LARGE SCALE GENOMIC DNA]</scope>
    <source>
        <strain evidence="4">ATCC 33744 / DSM 2228 / GSL</strain>
    </source>
</reference>
<evidence type="ECO:0000313" key="3">
    <source>
        <dbReference type="EMBL" id="ADO78168.1"/>
    </source>
</evidence>
<dbReference type="STRING" id="572479.Hprae_2047"/>
<dbReference type="AlphaFoldDB" id="E3DRV4"/>
<dbReference type="eggNOG" id="COG1073">
    <property type="taxonomic scope" value="Bacteria"/>
</dbReference>
<dbReference type="PANTHER" id="PTHR22946:SF0">
    <property type="entry name" value="DIENELACTONE HYDROLASE DOMAIN-CONTAINING PROTEIN"/>
    <property type="match status" value="1"/>
</dbReference>
<feature type="transmembrane region" description="Helical" evidence="1">
    <location>
        <begin position="605"/>
        <end position="624"/>
    </location>
</feature>
<keyword evidence="1" id="KW-1133">Transmembrane helix</keyword>
<feature type="transmembrane region" description="Helical" evidence="1">
    <location>
        <begin position="571"/>
        <end position="593"/>
    </location>
</feature>
<feature type="transmembrane region" description="Helical" evidence="1">
    <location>
        <begin position="323"/>
        <end position="345"/>
    </location>
</feature>
<gene>
    <name evidence="3" type="ordered locus">Hprae_2047</name>
</gene>
<reference evidence="4" key="1">
    <citation type="submission" date="2010-10" db="EMBL/GenBank/DDBJ databases">
        <title>The complete genome of Halanaerobium praevalens DSM 2228.</title>
        <authorList>
            <consortium name="US DOE Joint Genome Institute (JGI-PGF)"/>
            <person name="Lucas S."/>
            <person name="Copeland A."/>
            <person name="Lapidus A."/>
            <person name="Glavina del Rio T."/>
            <person name="Dalin E."/>
            <person name="Tice H."/>
            <person name="Bruce D."/>
            <person name="Goodwin L."/>
            <person name="Pitluck S."/>
            <person name="Kyrpides N."/>
            <person name="Mavromatis K."/>
            <person name="Ivanova N."/>
            <person name="Ovchinnikova G."/>
            <person name="Chertkov O."/>
            <person name="Detter J.C."/>
            <person name="Han C."/>
            <person name="Larimer F."/>
            <person name="Land M."/>
            <person name="Hauser L."/>
            <person name="Markowitz V."/>
            <person name="Cheng J.-F."/>
            <person name="Hugenholtz P."/>
            <person name="Woyke T."/>
            <person name="Wu D."/>
            <person name="Tindall B."/>
            <person name="Pomrenke H.G."/>
            <person name="Brambilla E."/>
            <person name="Klenk H.-P."/>
            <person name="Eisen J.A."/>
        </authorList>
    </citation>
    <scope>NUCLEOTIDE SEQUENCE [LARGE SCALE GENOMIC DNA]</scope>
    <source>
        <strain evidence="4">ATCC 33744 / DSM 2228 / GSL</strain>
    </source>
</reference>
<dbReference type="Proteomes" id="UP000006866">
    <property type="component" value="Chromosome"/>
</dbReference>
<dbReference type="Pfam" id="PF02129">
    <property type="entry name" value="Peptidase_S15"/>
    <property type="match status" value="1"/>
</dbReference>
<dbReference type="InterPro" id="IPR050261">
    <property type="entry name" value="FrsA_esterase"/>
</dbReference>
<feature type="transmembrane region" description="Helical" evidence="1">
    <location>
        <begin position="454"/>
        <end position="477"/>
    </location>
</feature>
<sequence length="629" mass="71484">MTSEKKNYYFLAIALILCLISMIGVSKIQTAGGDIKIKDLRWETPSGKLMSALLFVPKNAQETNKAPAIVTSHGWYNNREMQDLNYVELSRRGYVVMAIDMYGHGNSEIISPKDWPKRGTGMYDAVELMATFPYVDKNKIAVTGHSNGARAANWSVKADNKKPKAERLIKSVLLIANDAMYTTAENEPVYWALRKEDPEYTNNYGSRDVGIIAAKYDEFFFRSKKENGGHTVPRNYIETEYAQSFLNFGSNQIQTWTKRENANFYEKEIEGEKAIRVIYTPNQIHPWNHFSAAVVKNTLNYFEKSLAAPKKIEASNQIWQKKVFFNFLGLIGFGIFIVSFTKLMLETKIFSSLKASEKASINQLTEFKGKLWFWGGSLLTAVIAAISYIKLYNWTQVNRPSFFNQIPTYYIGVWSTFMGIAITIIMIIFYNFYAKEKGFDLKDKGIILSPKNSLKTIALAFTVIVASFSLVFIADYFFKSDFRIWVLAVKAFGADKILIALKYLPLFLLFYIPNSISINSFNFVELGEKKWLKKEWLNTALLAFFNGLGPLVLVLIQYLTFFETGEVYFTSVSNIVGIWLFPIVVILPAAAIISRKIYRATKNPYLAGIINAAIVTMIMASNTLTRLIS</sequence>
<dbReference type="HOGENOM" id="CLU_026983_1_0_9"/>
<dbReference type="Gene3D" id="3.40.50.1820">
    <property type="entry name" value="alpha/beta hydrolase"/>
    <property type="match status" value="1"/>
</dbReference>
<keyword evidence="4" id="KW-1185">Reference proteome</keyword>
<dbReference type="EMBL" id="CP002175">
    <property type="protein sequence ID" value="ADO78168.1"/>
    <property type="molecule type" value="Genomic_DNA"/>
</dbReference>
<keyword evidence="1" id="KW-0472">Membrane</keyword>
<feature type="transmembrane region" description="Helical" evidence="1">
    <location>
        <begin position="536"/>
        <end position="559"/>
    </location>
</feature>
<feature type="transmembrane region" description="Helical" evidence="1">
    <location>
        <begin position="409"/>
        <end position="433"/>
    </location>
</feature>
<evidence type="ECO:0000256" key="1">
    <source>
        <dbReference type="SAM" id="Phobius"/>
    </source>
</evidence>
<evidence type="ECO:0000313" key="4">
    <source>
        <dbReference type="Proteomes" id="UP000006866"/>
    </source>
</evidence>
<protein>
    <recommendedName>
        <fullName evidence="2">Xaa-Pro dipeptidyl-peptidase-like domain-containing protein</fullName>
    </recommendedName>
</protein>
<evidence type="ECO:0000259" key="2">
    <source>
        <dbReference type="Pfam" id="PF02129"/>
    </source>
</evidence>